<dbReference type="RefSeq" id="WP_153236107.1">
    <property type="nucleotide sequence ID" value="NZ_WINI01000009.1"/>
</dbReference>
<dbReference type="OrthoDB" id="64737at2"/>
<feature type="transmembrane region" description="Helical" evidence="1">
    <location>
        <begin position="110"/>
        <end position="135"/>
    </location>
</feature>
<evidence type="ECO:0000256" key="1">
    <source>
        <dbReference type="SAM" id="Phobius"/>
    </source>
</evidence>
<dbReference type="AlphaFoldDB" id="A0A843YTF3"/>
<protein>
    <submittedName>
        <fullName evidence="2">DUF1345 domain-containing protein</fullName>
    </submittedName>
</protein>
<feature type="transmembrane region" description="Helical" evidence="1">
    <location>
        <begin position="162"/>
        <end position="182"/>
    </location>
</feature>
<dbReference type="EMBL" id="WINI01000009">
    <property type="protein sequence ID" value="MQR02490.1"/>
    <property type="molecule type" value="Genomic_DNA"/>
</dbReference>
<feature type="transmembrane region" description="Helical" evidence="1">
    <location>
        <begin position="76"/>
        <end position="98"/>
    </location>
</feature>
<proteinExistence type="predicted"/>
<evidence type="ECO:0000313" key="2">
    <source>
        <dbReference type="EMBL" id="MQR02490.1"/>
    </source>
</evidence>
<keyword evidence="1" id="KW-1133">Transmembrane helix</keyword>
<keyword evidence="3" id="KW-1185">Reference proteome</keyword>
<accession>A0A843YTF3</accession>
<keyword evidence="1" id="KW-0472">Membrane</keyword>
<comment type="caution">
    <text evidence="2">The sequence shown here is derived from an EMBL/GenBank/DDBJ whole genome shotgun (WGS) entry which is preliminary data.</text>
</comment>
<feature type="transmembrane region" description="Helical" evidence="1">
    <location>
        <begin position="38"/>
        <end position="56"/>
    </location>
</feature>
<feature type="transmembrane region" description="Helical" evidence="1">
    <location>
        <begin position="12"/>
        <end position="29"/>
    </location>
</feature>
<organism evidence="2 3">
    <name type="scientific">Glaciimonas soli</name>
    <dbReference type="NCBI Taxonomy" id="2590999"/>
    <lineage>
        <taxon>Bacteria</taxon>
        <taxon>Pseudomonadati</taxon>
        <taxon>Pseudomonadota</taxon>
        <taxon>Betaproteobacteria</taxon>
        <taxon>Burkholderiales</taxon>
        <taxon>Oxalobacteraceae</taxon>
        <taxon>Glaciimonas</taxon>
    </lineage>
</organism>
<name>A0A843YTF3_9BURK</name>
<reference evidence="2 3" key="1">
    <citation type="submission" date="2019-10" db="EMBL/GenBank/DDBJ databases">
        <title>Glaciimonas soli sp. nov., a psychrophilic bacterium isolated from the forest soil of a high elevation mountain in Taiwan.</title>
        <authorList>
            <person name="Wang L.-T."/>
            <person name="Shieh W.Y."/>
        </authorList>
    </citation>
    <scope>NUCLEOTIDE SEQUENCE [LARGE SCALE GENOMIC DNA]</scope>
    <source>
        <strain evidence="2 3">GS1</strain>
    </source>
</reference>
<dbReference type="InterPro" id="IPR009781">
    <property type="entry name" value="DUF1345"/>
</dbReference>
<keyword evidence="1" id="KW-0812">Transmembrane</keyword>
<dbReference type="Pfam" id="PF07077">
    <property type="entry name" value="DUF1345"/>
    <property type="match status" value="1"/>
</dbReference>
<dbReference type="Proteomes" id="UP000451565">
    <property type="component" value="Unassembled WGS sequence"/>
</dbReference>
<evidence type="ECO:0000313" key="3">
    <source>
        <dbReference type="Proteomes" id="UP000451565"/>
    </source>
</evidence>
<gene>
    <name evidence="2" type="ORF">GEV47_17580</name>
</gene>
<sequence>MQLKKLVFQTHPRLVTSTLFAIAVWFLLFEHKGITRGLIAWNAGVWTYLGMVWWMMARAAPGQIKKRAMIEDENATIILAVTCVAAVASIIALVMGLSQAKEFLPGPKEIRYFFTVLTLLGSWFLLGTIFTLHYAHLFHIAPADKLPLRFPEDEKNPDYWDFLYFSFTIGVAVQTSDVCIMTGSMRRTVLIQSVMTFLFNLAILGLAINIAAGLVS</sequence>
<feature type="transmembrane region" description="Helical" evidence="1">
    <location>
        <begin position="194"/>
        <end position="215"/>
    </location>
</feature>